<dbReference type="EMBL" id="CAJQZP010001172">
    <property type="protein sequence ID" value="CAG5025301.1"/>
    <property type="molecule type" value="Genomic_DNA"/>
</dbReference>
<protein>
    <submittedName>
        <fullName evidence="2">(apollo) hypothetical protein</fullName>
    </submittedName>
</protein>
<dbReference type="Proteomes" id="UP000691718">
    <property type="component" value="Unassembled WGS sequence"/>
</dbReference>
<keyword evidence="3" id="KW-1185">Reference proteome</keyword>
<gene>
    <name evidence="2" type="ORF">PAPOLLO_LOCUS18349</name>
</gene>
<sequence length="111" mass="12392">MERYSRRSAGLARPLSRNNNRKFYAPGQCDIKLSVRSNNRTERPGLNAGQSLATRDNGADGHYSPLTSQEKYARRCPVTKRQCNLRMFAMHSADLSPGGGDPMTDKEMTSL</sequence>
<evidence type="ECO:0000313" key="3">
    <source>
        <dbReference type="Proteomes" id="UP000691718"/>
    </source>
</evidence>
<dbReference type="OrthoDB" id="7292855at2759"/>
<accession>A0A8S3XK57</accession>
<evidence type="ECO:0000256" key="1">
    <source>
        <dbReference type="SAM" id="MobiDB-lite"/>
    </source>
</evidence>
<feature type="region of interest" description="Disordered" evidence="1">
    <location>
        <begin position="1"/>
        <end position="68"/>
    </location>
</feature>
<proteinExistence type="predicted"/>
<evidence type="ECO:0000313" key="2">
    <source>
        <dbReference type="EMBL" id="CAG5025301.1"/>
    </source>
</evidence>
<dbReference type="AlphaFoldDB" id="A0A8S3XK57"/>
<name>A0A8S3XK57_PARAO</name>
<feature type="region of interest" description="Disordered" evidence="1">
    <location>
        <begin position="92"/>
        <end position="111"/>
    </location>
</feature>
<comment type="caution">
    <text evidence="2">The sequence shown here is derived from an EMBL/GenBank/DDBJ whole genome shotgun (WGS) entry which is preliminary data.</text>
</comment>
<reference evidence="2" key="1">
    <citation type="submission" date="2021-04" db="EMBL/GenBank/DDBJ databases">
        <authorList>
            <person name="Tunstrom K."/>
        </authorList>
    </citation>
    <scope>NUCLEOTIDE SEQUENCE</scope>
</reference>
<organism evidence="2 3">
    <name type="scientific">Parnassius apollo</name>
    <name type="common">Apollo butterfly</name>
    <name type="synonym">Papilio apollo</name>
    <dbReference type="NCBI Taxonomy" id="110799"/>
    <lineage>
        <taxon>Eukaryota</taxon>
        <taxon>Metazoa</taxon>
        <taxon>Ecdysozoa</taxon>
        <taxon>Arthropoda</taxon>
        <taxon>Hexapoda</taxon>
        <taxon>Insecta</taxon>
        <taxon>Pterygota</taxon>
        <taxon>Neoptera</taxon>
        <taxon>Endopterygota</taxon>
        <taxon>Lepidoptera</taxon>
        <taxon>Glossata</taxon>
        <taxon>Ditrysia</taxon>
        <taxon>Papilionoidea</taxon>
        <taxon>Papilionidae</taxon>
        <taxon>Parnassiinae</taxon>
        <taxon>Parnassini</taxon>
        <taxon>Parnassius</taxon>
        <taxon>Parnassius</taxon>
    </lineage>
</organism>